<comment type="pathway">
    <text evidence="3 16 17">Cell wall biogenesis; peptidoglycan biosynthesis.</text>
</comment>
<sequence>MRVAVLGLGVTGFAVADTLTELGAEVLVVGARGSDDHRRLLDVIGARFVQHPDDAGVPEELLVFGPELVVTSPGYHPDHPLLLWAAEAAIPVWGDIELAWRLRDKVLRADGTPADWILVTGTNGKTTTTQLTAHMLVAGGLKAAPAGNIGIPVLDAIRDPGGFDVLVVELSSYQLHWTHRQVGGELAPLASVCLNIADDHLDWHGSREAYVAAKGRVYENTRIACVYNLADEATMHLVEQAEVQEGARAIGFGLGSPGRSDLGVVDGILVDRAFLEERHTHALELTTLEELHAAGLAAPHSVQNVLAASALARAAGVEPERIREALRSFRLDAHRTEVVAAAAGVVWIDDSKATNAHAADASLRAAASVVWIAGGLLKGVDPAPLVERHAGRLRAAVLIGLDRDELRSAFARHAPGVPVLEVDGSETEDVMSAAVRAAASVAREGDVVLLAPAAASMDQFTDYADRGRRFAEAVRTHLGGDRMTTTRPPASPRPGETPPEPPGGSRAARASGSERRGPVAVVAVRRIFAAETPEYFLLLGTTLFLVVFGLVMVLSSSSIESWVSDQDFFARTSRQAILAAIGVPLMLIAARAPMVFWKRWAWHAIIGALVLQAILIVVGFGSDTYNNNWLSIGGFSFQPSEFIKLGFVMWLALIVTRKVTVINDWRSGDWTQYALPLAPVAGGAVGLVMLGNDLGTTIILTAMVLGAMFFAGIRLRIMAVITGVLALGAFVAIRISESRSNRIDAWLSGCIGMESDPQLGKFCYQPLHGWQALANGGVFGVGLGNSEAKWNWLPEAETDFIFAVIGEELGLVGALLVVALFAVLTVCFVRIIRRQVDPFARLATSIAMVWIIGQALVNIAVVLGLLPVLGVPLPFISAGGSSLVTTLLAVGIVLSFARHDPRRQEFAQ</sequence>
<keyword evidence="10 16" id="KW-0067">ATP-binding</keyword>
<keyword evidence="8 19" id="KW-0812">Transmembrane</keyword>
<feature type="domain" description="Mur ligase central" evidence="21">
    <location>
        <begin position="119"/>
        <end position="312"/>
    </location>
</feature>
<evidence type="ECO:0000256" key="6">
    <source>
        <dbReference type="ARBA" id="ARBA00022598"/>
    </source>
</evidence>
<evidence type="ECO:0000256" key="12">
    <source>
        <dbReference type="ARBA" id="ARBA00022989"/>
    </source>
</evidence>
<dbReference type="PANTHER" id="PTHR43692:SF1">
    <property type="entry name" value="UDP-N-ACETYLMURAMOYLALANINE--D-GLUTAMATE LIGASE"/>
    <property type="match status" value="1"/>
</dbReference>
<evidence type="ECO:0000259" key="20">
    <source>
        <dbReference type="Pfam" id="PF02875"/>
    </source>
</evidence>
<evidence type="ECO:0000256" key="14">
    <source>
        <dbReference type="ARBA" id="ARBA00023306"/>
    </source>
</evidence>
<keyword evidence="7 16" id="KW-0132">Cell division</keyword>
<reference evidence="23" key="1">
    <citation type="journal article" date="2019" name="Int. J. Syst. Evol. Microbiol.">
        <title>The Global Catalogue of Microorganisms (GCM) 10K type strain sequencing project: providing services to taxonomists for standard genome sequencing and annotation.</title>
        <authorList>
            <consortium name="The Broad Institute Genomics Platform"/>
            <consortium name="The Broad Institute Genome Sequencing Center for Infectious Disease"/>
            <person name="Wu L."/>
            <person name="Ma J."/>
        </authorList>
    </citation>
    <scope>NUCLEOTIDE SEQUENCE [LARGE SCALE GENOMIC DNA]</scope>
    <source>
        <strain evidence="23">NBRC 108755</strain>
    </source>
</reference>
<comment type="similarity">
    <text evidence="16">Belongs to the MurCDEF family.</text>
</comment>
<feature type="transmembrane region" description="Helical" evidence="19">
    <location>
        <begin position="600"/>
        <end position="621"/>
    </location>
</feature>
<dbReference type="SUPFAM" id="SSF51984">
    <property type="entry name" value="MurCD N-terminal domain"/>
    <property type="match status" value="1"/>
</dbReference>
<dbReference type="PROSITE" id="PS00428">
    <property type="entry name" value="FTSW_RODA_SPOVE"/>
    <property type="match status" value="1"/>
</dbReference>
<evidence type="ECO:0000256" key="19">
    <source>
        <dbReference type="SAM" id="Phobius"/>
    </source>
</evidence>
<dbReference type="Pfam" id="PF08245">
    <property type="entry name" value="Mur_ligase_M"/>
    <property type="match status" value="1"/>
</dbReference>
<evidence type="ECO:0000256" key="5">
    <source>
        <dbReference type="ARBA" id="ARBA00022490"/>
    </source>
</evidence>
<evidence type="ECO:0000256" key="15">
    <source>
        <dbReference type="ARBA" id="ARBA00049902"/>
    </source>
</evidence>
<dbReference type="HAMAP" id="MF_00639">
    <property type="entry name" value="MurD"/>
    <property type="match status" value="1"/>
</dbReference>
<dbReference type="Gene3D" id="3.40.1190.10">
    <property type="entry name" value="Mur-like, catalytic domain"/>
    <property type="match status" value="1"/>
</dbReference>
<evidence type="ECO:0000256" key="1">
    <source>
        <dbReference type="ARBA" id="ARBA00004496"/>
    </source>
</evidence>
<evidence type="ECO:0000256" key="3">
    <source>
        <dbReference type="ARBA" id="ARBA00004752"/>
    </source>
</evidence>
<keyword evidence="12 19" id="KW-1133">Transmembrane helix</keyword>
<dbReference type="Pfam" id="PF01098">
    <property type="entry name" value="FTSW_RODA_SPOVE"/>
    <property type="match status" value="1"/>
</dbReference>
<dbReference type="InterPro" id="IPR018365">
    <property type="entry name" value="Cell_cycle_FtsW-rel_CS"/>
</dbReference>
<dbReference type="InterPro" id="IPR036615">
    <property type="entry name" value="Mur_ligase_C_dom_sf"/>
</dbReference>
<accession>A0ABQ6JWQ3</accession>
<evidence type="ECO:0000256" key="16">
    <source>
        <dbReference type="HAMAP-Rule" id="MF_00639"/>
    </source>
</evidence>
<dbReference type="InterPro" id="IPR013437">
    <property type="entry name" value="FtsW"/>
</dbReference>
<dbReference type="InterPro" id="IPR013221">
    <property type="entry name" value="Mur_ligase_cen"/>
</dbReference>
<dbReference type="Proteomes" id="UP001157069">
    <property type="component" value="Unassembled WGS sequence"/>
</dbReference>
<dbReference type="InterPro" id="IPR018109">
    <property type="entry name" value="Folylpolyglutamate_synth_CS"/>
</dbReference>
<proteinExistence type="inferred from homology"/>
<comment type="catalytic activity">
    <reaction evidence="16 17">
        <text>UDP-N-acetyl-alpha-D-muramoyl-L-alanine + D-glutamate + ATP = UDP-N-acetyl-alpha-D-muramoyl-L-alanyl-D-glutamate + ADP + phosphate + H(+)</text>
        <dbReference type="Rhea" id="RHEA:16429"/>
        <dbReference type="ChEBI" id="CHEBI:15378"/>
        <dbReference type="ChEBI" id="CHEBI:29986"/>
        <dbReference type="ChEBI" id="CHEBI:30616"/>
        <dbReference type="ChEBI" id="CHEBI:43474"/>
        <dbReference type="ChEBI" id="CHEBI:83898"/>
        <dbReference type="ChEBI" id="CHEBI:83900"/>
        <dbReference type="ChEBI" id="CHEBI:456216"/>
        <dbReference type="EC" id="6.3.2.9"/>
    </reaction>
</comment>
<gene>
    <name evidence="16" type="primary">murD</name>
    <name evidence="22" type="ORF">GCM10025869_32720</name>
</gene>
<feature type="transmembrane region" description="Helical" evidence="19">
    <location>
        <begin position="717"/>
        <end position="736"/>
    </location>
</feature>
<dbReference type="SUPFAM" id="SSF53623">
    <property type="entry name" value="MurD-like peptide ligases, catalytic domain"/>
    <property type="match status" value="1"/>
</dbReference>
<name>A0ABQ6JWQ3_9MICO</name>
<feature type="transmembrane region" description="Helical" evidence="19">
    <location>
        <begin position="844"/>
        <end position="869"/>
    </location>
</feature>
<evidence type="ECO:0000313" key="23">
    <source>
        <dbReference type="Proteomes" id="UP001157069"/>
    </source>
</evidence>
<evidence type="ECO:0000313" key="22">
    <source>
        <dbReference type="EMBL" id="GMA92743.1"/>
    </source>
</evidence>
<keyword evidence="14 16" id="KW-0131">Cell cycle</keyword>
<comment type="function">
    <text evidence="16 17">Cell wall formation. Catalyzes the addition of glutamate to the nucleotide precursor UDP-N-acetylmuramoyl-L-alanine (UMA).</text>
</comment>
<dbReference type="NCBIfam" id="TIGR02614">
    <property type="entry name" value="ftsW"/>
    <property type="match status" value="1"/>
</dbReference>
<evidence type="ECO:0000256" key="10">
    <source>
        <dbReference type="ARBA" id="ARBA00022840"/>
    </source>
</evidence>
<feature type="binding site" evidence="16">
    <location>
        <begin position="121"/>
        <end position="127"/>
    </location>
    <ligand>
        <name>ATP</name>
        <dbReference type="ChEBI" id="CHEBI:30616"/>
    </ligand>
</feature>
<dbReference type="InterPro" id="IPR005762">
    <property type="entry name" value="MurD"/>
</dbReference>
<keyword evidence="13 19" id="KW-0472">Membrane</keyword>
<evidence type="ECO:0000256" key="9">
    <source>
        <dbReference type="ARBA" id="ARBA00022741"/>
    </source>
</evidence>
<evidence type="ECO:0000256" key="18">
    <source>
        <dbReference type="SAM" id="MobiDB-lite"/>
    </source>
</evidence>
<keyword evidence="23" id="KW-1185">Reference proteome</keyword>
<comment type="subcellular location">
    <subcellularLocation>
        <location evidence="2">Cell membrane</location>
        <topology evidence="2">Multi-pass membrane protein</topology>
    </subcellularLocation>
    <subcellularLocation>
        <location evidence="1 16 17">Cytoplasm</location>
    </subcellularLocation>
</comment>
<keyword evidence="6 16" id="KW-0436">Ligase</keyword>
<feature type="transmembrane region" description="Helical" evidence="19">
    <location>
        <begin position="809"/>
        <end position="832"/>
    </location>
</feature>
<evidence type="ECO:0000256" key="2">
    <source>
        <dbReference type="ARBA" id="ARBA00004651"/>
    </source>
</evidence>
<evidence type="ECO:0000256" key="11">
    <source>
        <dbReference type="ARBA" id="ARBA00022960"/>
    </source>
</evidence>
<dbReference type="InterPro" id="IPR001182">
    <property type="entry name" value="FtsW/RodA"/>
</dbReference>
<organism evidence="22 23">
    <name type="scientific">Homoserinibacter gongjuensis</name>
    <dbReference type="NCBI Taxonomy" id="1162968"/>
    <lineage>
        <taxon>Bacteria</taxon>
        <taxon>Bacillati</taxon>
        <taxon>Actinomycetota</taxon>
        <taxon>Actinomycetes</taxon>
        <taxon>Micrococcales</taxon>
        <taxon>Microbacteriaceae</taxon>
        <taxon>Homoserinibacter</taxon>
    </lineage>
</organism>
<protein>
    <recommendedName>
        <fullName evidence="16 17">UDP-N-acetylmuramoylalanine--D-glutamate ligase</fullName>
        <ecNumber evidence="16 17">6.3.2.9</ecNumber>
    </recommendedName>
    <alternativeName>
        <fullName evidence="16">D-glutamic acid-adding enzyme</fullName>
    </alternativeName>
    <alternativeName>
        <fullName evidence="16">UDP-N-acetylmuramoyl-L-alanyl-D-glutamate synthetase</fullName>
    </alternativeName>
</protein>
<keyword evidence="5 16" id="KW-0963">Cytoplasm</keyword>
<dbReference type="InterPro" id="IPR004101">
    <property type="entry name" value="Mur_ligase_C"/>
</dbReference>
<feature type="transmembrane region" description="Helical" evidence="19">
    <location>
        <begin position="642"/>
        <end position="660"/>
    </location>
</feature>
<evidence type="ECO:0000256" key="4">
    <source>
        <dbReference type="ARBA" id="ARBA00022475"/>
    </source>
</evidence>
<dbReference type="PANTHER" id="PTHR43692">
    <property type="entry name" value="UDP-N-ACETYLMURAMOYLALANINE--D-GLUTAMATE LIGASE"/>
    <property type="match status" value="1"/>
</dbReference>
<keyword evidence="4" id="KW-1003">Cell membrane</keyword>
<evidence type="ECO:0000259" key="21">
    <source>
        <dbReference type="Pfam" id="PF08245"/>
    </source>
</evidence>
<keyword evidence="16 17" id="KW-0961">Cell wall biogenesis/degradation</keyword>
<feature type="region of interest" description="Disordered" evidence="18">
    <location>
        <begin position="475"/>
        <end position="513"/>
    </location>
</feature>
<dbReference type="EMBL" id="BSVA01000001">
    <property type="protein sequence ID" value="GMA92743.1"/>
    <property type="molecule type" value="Genomic_DNA"/>
</dbReference>
<dbReference type="NCBIfam" id="TIGR01087">
    <property type="entry name" value="murD"/>
    <property type="match status" value="1"/>
</dbReference>
<feature type="transmembrane region" description="Helical" evidence="19">
    <location>
        <begin position="535"/>
        <end position="555"/>
    </location>
</feature>
<evidence type="ECO:0000256" key="17">
    <source>
        <dbReference type="RuleBase" id="RU003664"/>
    </source>
</evidence>
<dbReference type="SUPFAM" id="SSF53244">
    <property type="entry name" value="MurD-like peptide ligases, peptide-binding domain"/>
    <property type="match status" value="1"/>
</dbReference>
<feature type="compositionally biased region" description="Pro residues" evidence="18">
    <location>
        <begin position="489"/>
        <end position="502"/>
    </location>
</feature>
<evidence type="ECO:0000256" key="13">
    <source>
        <dbReference type="ARBA" id="ARBA00023136"/>
    </source>
</evidence>
<comment type="catalytic activity">
    <reaction evidence="15">
        <text>[GlcNAc-(1-&gt;4)-Mur2Ac(oyl-L-Ala-gamma-D-Glu-L-Lys-D-Ala-D-Ala)](n)-di-trans,octa-cis-undecaprenyl diphosphate + beta-D-GlcNAc-(1-&gt;4)-Mur2Ac(oyl-L-Ala-gamma-D-Glu-L-Lys-D-Ala-D-Ala)-di-trans,octa-cis-undecaprenyl diphosphate = [GlcNAc-(1-&gt;4)-Mur2Ac(oyl-L-Ala-gamma-D-Glu-L-Lys-D-Ala-D-Ala)](n+1)-di-trans,octa-cis-undecaprenyl diphosphate + di-trans,octa-cis-undecaprenyl diphosphate + H(+)</text>
        <dbReference type="Rhea" id="RHEA:23708"/>
        <dbReference type="Rhea" id="RHEA-COMP:9602"/>
        <dbReference type="Rhea" id="RHEA-COMP:9603"/>
        <dbReference type="ChEBI" id="CHEBI:15378"/>
        <dbReference type="ChEBI" id="CHEBI:58405"/>
        <dbReference type="ChEBI" id="CHEBI:60033"/>
        <dbReference type="ChEBI" id="CHEBI:78435"/>
        <dbReference type="EC" id="2.4.99.28"/>
    </reaction>
</comment>
<dbReference type="Pfam" id="PF02875">
    <property type="entry name" value="Mur_ligase_C"/>
    <property type="match status" value="1"/>
</dbReference>
<feature type="transmembrane region" description="Helical" evidence="19">
    <location>
        <begin position="576"/>
        <end position="594"/>
    </location>
</feature>
<comment type="caution">
    <text evidence="22">The sequence shown here is derived from an EMBL/GenBank/DDBJ whole genome shotgun (WGS) entry which is preliminary data.</text>
</comment>
<dbReference type="Gene3D" id="3.90.190.20">
    <property type="entry name" value="Mur ligase, C-terminal domain"/>
    <property type="match status" value="1"/>
</dbReference>
<feature type="transmembrane region" description="Helical" evidence="19">
    <location>
        <begin position="680"/>
        <end position="705"/>
    </location>
</feature>
<feature type="domain" description="Mur ligase C-terminal" evidence="20">
    <location>
        <begin position="334"/>
        <end position="453"/>
    </location>
</feature>
<dbReference type="Gene3D" id="3.40.50.720">
    <property type="entry name" value="NAD(P)-binding Rossmann-like Domain"/>
    <property type="match status" value="1"/>
</dbReference>
<dbReference type="EC" id="6.3.2.9" evidence="16 17"/>
<keyword evidence="9 16" id="KW-0547">Nucleotide-binding</keyword>
<dbReference type="PROSITE" id="PS01011">
    <property type="entry name" value="FOLYLPOLYGLU_SYNT_1"/>
    <property type="match status" value="1"/>
</dbReference>
<evidence type="ECO:0000256" key="7">
    <source>
        <dbReference type="ARBA" id="ARBA00022618"/>
    </source>
</evidence>
<evidence type="ECO:0000256" key="8">
    <source>
        <dbReference type="ARBA" id="ARBA00022692"/>
    </source>
</evidence>
<feature type="transmembrane region" description="Helical" evidence="19">
    <location>
        <begin position="875"/>
        <end position="897"/>
    </location>
</feature>
<keyword evidence="11 16" id="KW-0133">Cell shape</keyword>
<dbReference type="InterPro" id="IPR036565">
    <property type="entry name" value="Mur-like_cat_sf"/>
</dbReference>
<keyword evidence="16 17" id="KW-0573">Peptidoglycan synthesis</keyword>